<evidence type="ECO:0000313" key="4">
    <source>
        <dbReference type="EMBL" id="ECG8066756.1"/>
    </source>
</evidence>
<evidence type="ECO:0000256" key="2">
    <source>
        <dbReference type="SAM" id="Phobius"/>
    </source>
</evidence>
<dbReference type="InterPro" id="IPR014032">
    <property type="entry name" value="Peptidase_A24A_bac"/>
</dbReference>
<accession>A0A5Y2ZXY0</accession>
<evidence type="ECO:0000256" key="1">
    <source>
        <dbReference type="RuleBase" id="RU003793"/>
    </source>
</evidence>
<dbReference type="Pfam" id="PF01478">
    <property type="entry name" value="Peptidase_A24"/>
    <property type="match status" value="1"/>
</dbReference>
<evidence type="ECO:0000259" key="3">
    <source>
        <dbReference type="Pfam" id="PF01478"/>
    </source>
</evidence>
<sequence>MRSMFTADTLLTAAITPLCFVLLMLVRDELRAELARLSADAERHASMTENFWIATHTGVMSLYWFAEAGLWPTCTALLFCVFVFRLTLIDQLTGYLPREMTLSFLVAGLLVAGAEGTLLRHAGAALTIWICLMIWRLAGYSLTGQETLGMGDVWLGGALGAWLGLLPALYVTAAGAGGFFIWLMLSRRAGGPMGPWFGYSALGAMLIPLYQTLMW</sequence>
<keyword evidence="2" id="KW-0812">Transmembrane</keyword>
<feature type="transmembrane region" description="Helical" evidence="2">
    <location>
        <begin position="100"/>
        <end position="118"/>
    </location>
</feature>
<comment type="similarity">
    <text evidence="1">Belongs to the peptidase A24 family.</text>
</comment>
<dbReference type="AlphaFoldDB" id="A0A5Y2ZXY0"/>
<name>A0A5Y2ZXY0_SALER</name>
<dbReference type="GO" id="GO:0016020">
    <property type="term" value="C:membrane"/>
    <property type="evidence" value="ECO:0007669"/>
    <property type="project" value="InterPro"/>
</dbReference>
<feature type="transmembrane region" description="Helical" evidence="2">
    <location>
        <begin position="70"/>
        <end position="88"/>
    </location>
</feature>
<dbReference type="PRINTS" id="PR00864">
    <property type="entry name" value="PREPILNPTASE"/>
</dbReference>
<protein>
    <submittedName>
        <fullName evidence="4">Prepilin peptidase</fullName>
    </submittedName>
</protein>
<comment type="caution">
    <text evidence="4">The sequence shown here is derived from an EMBL/GenBank/DDBJ whole genome shotgun (WGS) entry which is preliminary data.</text>
</comment>
<keyword evidence="2" id="KW-0472">Membrane</keyword>
<keyword evidence="2" id="KW-1133">Transmembrane helix</keyword>
<proteinExistence type="inferred from homology"/>
<feature type="transmembrane region" description="Helical" evidence="2">
    <location>
        <begin position="124"/>
        <end position="142"/>
    </location>
</feature>
<dbReference type="EMBL" id="AAIPPN010000005">
    <property type="protein sequence ID" value="ECG8066756.1"/>
    <property type="molecule type" value="Genomic_DNA"/>
</dbReference>
<organism evidence="4">
    <name type="scientific">Salmonella enterica</name>
    <name type="common">Salmonella choleraesuis</name>
    <dbReference type="NCBI Taxonomy" id="28901"/>
    <lineage>
        <taxon>Bacteria</taxon>
        <taxon>Pseudomonadati</taxon>
        <taxon>Pseudomonadota</taxon>
        <taxon>Gammaproteobacteria</taxon>
        <taxon>Enterobacterales</taxon>
        <taxon>Enterobacteriaceae</taxon>
        <taxon>Salmonella</taxon>
    </lineage>
</organism>
<feature type="transmembrane region" description="Helical" evidence="2">
    <location>
        <begin position="196"/>
        <end position="213"/>
    </location>
</feature>
<feature type="domain" description="Prepilin type IV endopeptidase peptidase" evidence="3">
    <location>
        <begin position="77"/>
        <end position="174"/>
    </location>
</feature>
<dbReference type="GO" id="GO:0004190">
    <property type="term" value="F:aspartic-type endopeptidase activity"/>
    <property type="evidence" value="ECO:0007669"/>
    <property type="project" value="InterPro"/>
</dbReference>
<feature type="transmembrane region" description="Helical" evidence="2">
    <location>
        <begin position="6"/>
        <end position="26"/>
    </location>
</feature>
<feature type="transmembrane region" description="Helical" evidence="2">
    <location>
        <begin position="154"/>
        <end position="184"/>
    </location>
</feature>
<reference evidence="4" key="1">
    <citation type="submission" date="2019-07" db="EMBL/GenBank/DDBJ databases">
        <authorList>
            <consortium name="PulseNet: The National Subtyping Network for Foodborne Disease Surveillance"/>
            <person name="Tarr C.L."/>
            <person name="Trees E."/>
            <person name="Katz L.S."/>
            <person name="Carleton-Romer H.A."/>
            <person name="Stroika S."/>
            <person name="Kucerova Z."/>
            <person name="Roache K.F."/>
            <person name="Sabol A.L."/>
            <person name="Besser J."/>
            <person name="Gerner-Smidt P."/>
        </authorList>
    </citation>
    <scope>NUCLEOTIDE SEQUENCE</scope>
    <source>
        <strain evidence="4">PNUSAS081329</strain>
    </source>
</reference>
<dbReference type="InterPro" id="IPR000045">
    <property type="entry name" value="Prepilin_IV_endopep_pep"/>
</dbReference>
<gene>
    <name evidence="4" type="ORF">FNG02_14860</name>
</gene>